<evidence type="ECO:0000259" key="1">
    <source>
        <dbReference type="Pfam" id="PF13439"/>
    </source>
</evidence>
<reference evidence="2 3" key="1">
    <citation type="submission" date="2018-03" db="EMBL/GenBank/DDBJ databases">
        <title>The ancient ancestry and fast evolution of plastids.</title>
        <authorList>
            <person name="Moore K.R."/>
            <person name="Magnabosco C."/>
            <person name="Momper L."/>
            <person name="Gold D.A."/>
            <person name="Bosak T."/>
            <person name="Fournier G.P."/>
        </authorList>
    </citation>
    <scope>NUCLEOTIDE SEQUENCE [LARGE SCALE GENOMIC DNA]</scope>
    <source>
        <strain evidence="2 3">CCALA 037</strain>
    </source>
</reference>
<feature type="domain" description="Glycosyltransferase subfamily 4-like N-terminal" evidence="1">
    <location>
        <begin position="16"/>
        <end position="174"/>
    </location>
</feature>
<dbReference type="Proteomes" id="UP000238937">
    <property type="component" value="Unassembled WGS sequence"/>
</dbReference>
<keyword evidence="3" id="KW-1185">Reference proteome</keyword>
<dbReference type="RefSeq" id="WP_106308897.1">
    <property type="nucleotide sequence ID" value="NZ_PVWO01000313.1"/>
</dbReference>
<name>A0A2T1G6S5_9CYAN</name>
<dbReference type="SUPFAM" id="SSF53756">
    <property type="entry name" value="UDP-Glycosyltransferase/glycogen phosphorylase"/>
    <property type="match status" value="1"/>
</dbReference>
<dbReference type="Gene3D" id="3.40.50.2000">
    <property type="entry name" value="Glycogen Phosphorylase B"/>
    <property type="match status" value="2"/>
</dbReference>
<dbReference type="InterPro" id="IPR028098">
    <property type="entry name" value="Glyco_trans_4-like_N"/>
</dbReference>
<proteinExistence type="predicted"/>
<dbReference type="GO" id="GO:0016757">
    <property type="term" value="F:glycosyltransferase activity"/>
    <property type="evidence" value="ECO:0007669"/>
    <property type="project" value="TreeGrafter"/>
</dbReference>
<dbReference type="PANTHER" id="PTHR45947:SF11">
    <property type="entry name" value="SLR1508 PROTEIN"/>
    <property type="match status" value="1"/>
</dbReference>
<organism evidence="2 3">
    <name type="scientific">Chamaesiphon polymorphus CCALA 037</name>
    <dbReference type="NCBI Taxonomy" id="2107692"/>
    <lineage>
        <taxon>Bacteria</taxon>
        <taxon>Bacillati</taxon>
        <taxon>Cyanobacteriota</taxon>
        <taxon>Cyanophyceae</taxon>
        <taxon>Gomontiellales</taxon>
        <taxon>Chamaesiphonaceae</taxon>
        <taxon>Chamaesiphon</taxon>
    </lineage>
</organism>
<dbReference type="Pfam" id="PF13439">
    <property type="entry name" value="Glyco_transf_4"/>
    <property type="match status" value="1"/>
</dbReference>
<dbReference type="AlphaFoldDB" id="A0A2T1G6S5"/>
<dbReference type="InterPro" id="IPR050194">
    <property type="entry name" value="Glycosyltransferase_grp1"/>
</dbReference>
<sequence length="373" mass="41588">MHIAWLGKKTPFCGNVTYSREITSALTNRGHKVSFMHFADTKADGDEVPLPFLYKSQVFTIPTIRAKRILERSLRRRKPDIVHASLSLSPLDFLLPEICQELDLPLISTFHTPYDGKRRNVTSTTQLLAYQLYAPFLARYDRTIIFCEEQQDLLVKLGVARDRIIVIPNGVDEQKYTPGASNLKAEFKASQIYVYQGRISTEKNVESLLKAWKYCNMGNYGCKLLLVGDGPLKPNLEPFYNVEHGVIWLGAIRDDARRIEILRGADVFILPSLVEGLSLSLLEAMSCGLACVATDAGADASVIAGDAGVVINTQGVSGQLRTLLPVLREHAAWREMLGKSARQRVLDSYTLKGNVDRIEHLYGEILAPIRAVS</sequence>
<accession>A0A2T1G6S5</accession>
<dbReference type="OrthoDB" id="9804196at2"/>
<dbReference type="PANTHER" id="PTHR45947">
    <property type="entry name" value="SULFOQUINOVOSYL TRANSFERASE SQD2"/>
    <property type="match status" value="1"/>
</dbReference>
<dbReference type="EMBL" id="PVWO01000313">
    <property type="protein sequence ID" value="PSB52900.1"/>
    <property type="molecule type" value="Genomic_DNA"/>
</dbReference>
<comment type="caution">
    <text evidence="2">The sequence shown here is derived from an EMBL/GenBank/DDBJ whole genome shotgun (WGS) entry which is preliminary data.</text>
</comment>
<keyword evidence="2" id="KW-0808">Transferase</keyword>
<dbReference type="Pfam" id="PF13692">
    <property type="entry name" value="Glyco_trans_1_4"/>
    <property type="match status" value="1"/>
</dbReference>
<protein>
    <submittedName>
        <fullName evidence="2">Glycosyltransferase</fullName>
    </submittedName>
</protein>
<dbReference type="CDD" id="cd03801">
    <property type="entry name" value="GT4_PimA-like"/>
    <property type="match status" value="1"/>
</dbReference>
<evidence type="ECO:0000313" key="3">
    <source>
        <dbReference type="Proteomes" id="UP000238937"/>
    </source>
</evidence>
<evidence type="ECO:0000313" key="2">
    <source>
        <dbReference type="EMBL" id="PSB52900.1"/>
    </source>
</evidence>
<gene>
    <name evidence="2" type="ORF">C7B77_20020</name>
</gene>